<dbReference type="AlphaFoldDB" id="A0A4R1XZB5"/>
<feature type="chain" id="PRO_5020593179" evidence="1">
    <location>
        <begin position="22"/>
        <end position="233"/>
    </location>
</feature>
<keyword evidence="1" id="KW-0732">Signal</keyword>
<reference evidence="2 3" key="1">
    <citation type="submission" date="2019-03" db="EMBL/GenBank/DDBJ databases">
        <title>Genomic analyses of the natural microbiome of Caenorhabditis elegans.</title>
        <authorList>
            <person name="Samuel B."/>
        </authorList>
    </citation>
    <scope>NUCLEOTIDE SEQUENCE [LARGE SCALE GENOMIC DNA]</scope>
    <source>
        <strain evidence="2 3">JUb89</strain>
    </source>
</reference>
<sequence>MKALKLSLLALATSVSSLAQADFIGLTGDVSYWFYDGNVDSPAPYAFDQALKRDGAAQLSLAFEHPIPFVPNAKIKHVNLKADSKDQSILASRSSVDVSHTDFILYYELLDNVISADVGLGLARLDGDIKMSNPAYYKNLSISGNNPIVYASVGAKLPFTGLSAKGEAVYSNYDDLTLTDLQAELQYNFVQNVAVDVGAKLGYRYTEIKLDKNNDQKVNFDFKGPYLGLNVHF</sequence>
<evidence type="ECO:0000313" key="2">
    <source>
        <dbReference type="EMBL" id="TCM65043.1"/>
    </source>
</evidence>
<dbReference type="OrthoDB" id="6708408at2"/>
<feature type="signal peptide" evidence="1">
    <location>
        <begin position="1"/>
        <end position="21"/>
    </location>
</feature>
<organism evidence="2 3">
    <name type="scientific">Acinetobacter calcoaceticus</name>
    <dbReference type="NCBI Taxonomy" id="471"/>
    <lineage>
        <taxon>Bacteria</taxon>
        <taxon>Pseudomonadati</taxon>
        <taxon>Pseudomonadota</taxon>
        <taxon>Gammaproteobacteria</taxon>
        <taxon>Moraxellales</taxon>
        <taxon>Moraxellaceae</taxon>
        <taxon>Acinetobacter</taxon>
        <taxon>Acinetobacter calcoaceticus/baumannii complex</taxon>
    </lineage>
</organism>
<evidence type="ECO:0000256" key="1">
    <source>
        <dbReference type="SAM" id="SignalP"/>
    </source>
</evidence>
<keyword evidence="3" id="KW-1185">Reference proteome</keyword>
<dbReference type="NCBIfam" id="TIGR04219">
    <property type="entry name" value="OMP_w_GlyGly"/>
    <property type="match status" value="1"/>
</dbReference>
<name>A0A4R1XZB5_ACICA</name>
<gene>
    <name evidence="2" type="ORF">EC844_1166</name>
</gene>
<accession>A0A4R1XZB5</accession>
<dbReference type="InterPro" id="IPR026387">
    <property type="entry name" value="OMP_w_GlyGly"/>
</dbReference>
<dbReference type="Proteomes" id="UP000294963">
    <property type="component" value="Unassembled WGS sequence"/>
</dbReference>
<comment type="caution">
    <text evidence="2">The sequence shown here is derived from an EMBL/GenBank/DDBJ whole genome shotgun (WGS) entry which is preliminary data.</text>
</comment>
<evidence type="ECO:0000313" key="3">
    <source>
        <dbReference type="Proteomes" id="UP000294963"/>
    </source>
</evidence>
<protein>
    <submittedName>
        <fullName evidence="2">Outer membrane protein</fullName>
    </submittedName>
</protein>
<proteinExistence type="predicted"/>
<dbReference type="EMBL" id="SLVJ01000016">
    <property type="protein sequence ID" value="TCM65043.1"/>
    <property type="molecule type" value="Genomic_DNA"/>
</dbReference>